<dbReference type="SUPFAM" id="SSF48498">
    <property type="entry name" value="Tetracyclin repressor-like, C-terminal domain"/>
    <property type="match status" value="1"/>
</dbReference>
<sequence>MLTTPTTTRDKLLRAALEIAARDGLEAATTAAIASAAGVAEGTLYRHFPSKDDLLIEVYRGIKRAVFEAISDGEAGGEAPDARLKRVWRKLYEAYRSDAEAFMFGQRFAESSLSKREGGAAHEQIAGAVSRLRAAGIERGLFKDLPGDLLANLFFAPVGHMLKTELKGRRWTDAELDATAEAVLDSWRA</sequence>
<evidence type="ECO:0000256" key="2">
    <source>
        <dbReference type="PROSITE-ProRule" id="PRU00335"/>
    </source>
</evidence>
<protein>
    <submittedName>
        <fullName evidence="4">AcrR family transcriptional regulator</fullName>
    </submittedName>
</protein>
<dbReference type="PROSITE" id="PS01081">
    <property type="entry name" value="HTH_TETR_1"/>
    <property type="match status" value="1"/>
</dbReference>
<dbReference type="InterPro" id="IPR050109">
    <property type="entry name" value="HTH-type_TetR-like_transc_reg"/>
</dbReference>
<evidence type="ECO:0000313" key="5">
    <source>
        <dbReference type="Proteomes" id="UP001549110"/>
    </source>
</evidence>
<dbReference type="PRINTS" id="PR00455">
    <property type="entry name" value="HTHTETR"/>
</dbReference>
<dbReference type="PANTHER" id="PTHR30055:SF207">
    <property type="entry name" value="HTH-TYPE TRANSCRIPTIONAL REPRESSOR FATR"/>
    <property type="match status" value="1"/>
</dbReference>
<dbReference type="PANTHER" id="PTHR30055">
    <property type="entry name" value="HTH-TYPE TRANSCRIPTIONAL REGULATOR RUTR"/>
    <property type="match status" value="1"/>
</dbReference>
<name>A0ABV2EML5_9CAUL</name>
<dbReference type="InterPro" id="IPR036271">
    <property type="entry name" value="Tet_transcr_reg_TetR-rel_C_sf"/>
</dbReference>
<organism evidence="4 5">
    <name type="scientific">Phenylobacterium koreense</name>
    <dbReference type="NCBI Taxonomy" id="266125"/>
    <lineage>
        <taxon>Bacteria</taxon>
        <taxon>Pseudomonadati</taxon>
        <taxon>Pseudomonadota</taxon>
        <taxon>Alphaproteobacteria</taxon>
        <taxon>Caulobacterales</taxon>
        <taxon>Caulobacteraceae</taxon>
        <taxon>Phenylobacterium</taxon>
    </lineage>
</organism>
<dbReference type="InterPro" id="IPR001647">
    <property type="entry name" value="HTH_TetR"/>
</dbReference>
<comment type="caution">
    <text evidence="4">The sequence shown here is derived from an EMBL/GenBank/DDBJ whole genome shotgun (WGS) entry which is preliminary data.</text>
</comment>
<reference evidence="4 5" key="1">
    <citation type="submission" date="2024-06" db="EMBL/GenBank/DDBJ databases">
        <title>Genomic Encyclopedia of Type Strains, Phase IV (KMG-IV): sequencing the most valuable type-strain genomes for metagenomic binning, comparative biology and taxonomic classification.</title>
        <authorList>
            <person name="Goeker M."/>
        </authorList>
    </citation>
    <scope>NUCLEOTIDE SEQUENCE [LARGE SCALE GENOMIC DNA]</scope>
    <source>
        <strain evidence="4 5">DSM 17809</strain>
    </source>
</reference>
<dbReference type="InterPro" id="IPR009057">
    <property type="entry name" value="Homeodomain-like_sf"/>
</dbReference>
<dbReference type="InterPro" id="IPR023772">
    <property type="entry name" value="DNA-bd_HTH_TetR-type_CS"/>
</dbReference>
<dbReference type="SUPFAM" id="SSF46689">
    <property type="entry name" value="Homeodomain-like"/>
    <property type="match status" value="1"/>
</dbReference>
<evidence type="ECO:0000313" key="4">
    <source>
        <dbReference type="EMBL" id="MET3527927.1"/>
    </source>
</evidence>
<dbReference type="PROSITE" id="PS50977">
    <property type="entry name" value="HTH_TETR_2"/>
    <property type="match status" value="1"/>
</dbReference>
<accession>A0ABV2EML5</accession>
<keyword evidence="1 2" id="KW-0238">DNA-binding</keyword>
<dbReference type="Pfam" id="PF00440">
    <property type="entry name" value="TetR_N"/>
    <property type="match status" value="1"/>
</dbReference>
<dbReference type="Gene3D" id="1.10.357.10">
    <property type="entry name" value="Tetracycline Repressor, domain 2"/>
    <property type="match status" value="1"/>
</dbReference>
<evidence type="ECO:0000256" key="1">
    <source>
        <dbReference type="ARBA" id="ARBA00023125"/>
    </source>
</evidence>
<dbReference type="RefSeq" id="WP_331927598.1">
    <property type="nucleotide sequence ID" value="NZ_JBEPLU010000002.1"/>
</dbReference>
<feature type="domain" description="HTH tetR-type" evidence="3">
    <location>
        <begin position="6"/>
        <end position="66"/>
    </location>
</feature>
<proteinExistence type="predicted"/>
<evidence type="ECO:0000259" key="3">
    <source>
        <dbReference type="PROSITE" id="PS50977"/>
    </source>
</evidence>
<dbReference type="EMBL" id="JBEPLU010000002">
    <property type="protein sequence ID" value="MET3527927.1"/>
    <property type="molecule type" value="Genomic_DNA"/>
</dbReference>
<feature type="DNA-binding region" description="H-T-H motif" evidence="2">
    <location>
        <begin position="29"/>
        <end position="48"/>
    </location>
</feature>
<gene>
    <name evidence="4" type="ORF">ABID41_003045</name>
</gene>
<dbReference type="Proteomes" id="UP001549110">
    <property type="component" value="Unassembled WGS sequence"/>
</dbReference>
<keyword evidence="5" id="KW-1185">Reference proteome</keyword>